<feature type="compositionally biased region" description="Basic and acidic residues" evidence="1">
    <location>
        <begin position="91"/>
        <end position="103"/>
    </location>
</feature>
<organism evidence="2 3">
    <name type="scientific">Triparma laevis f. longispina</name>
    <dbReference type="NCBI Taxonomy" id="1714387"/>
    <lineage>
        <taxon>Eukaryota</taxon>
        <taxon>Sar</taxon>
        <taxon>Stramenopiles</taxon>
        <taxon>Ochrophyta</taxon>
        <taxon>Bolidophyceae</taxon>
        <taxon>Parmales</taxon>
        <taxon>Triparmaceae</taxon>
        <taxon>Triparma</taxon>
    </lineage>
</organism>
<accession>A0A9W7FHV2</accession>
<reference evidence="3" key="1">
    <citation type="journal article" date="2023" name="Commun. Biol.">
        <title>Genome analysis of Parmales, the sister group of diatoms, reveals the evolutionary specialization of diatoms from phago-mixotrophs to photoautotrophs.</title>
        <authorList>
            <person name="Ban H."/>
            <person name="Sato S."/>
            <person name="Yoshikawa S."/>
            <person name="Yamada K."/>
            <person name="Nakamura Y."/>
            <person name="Ichinomiya M."/>
            <person name="Sato N."/>
            <person name="Blanc-Mathieu R."/>
            <person name="Endo H."/>
            <person name="Kuwata A."/>
            <person name="Ogata H."/>
        </authorList>
    </citation>
    <scope>NUCLEOTIDE SEQUENCE [LARGE SCALE GENOMIC DNA]</scope>
    <source>
        <strain evidence="3">NIES 3700</strain>
    </source>
</reference>
<evidence type="ECO:0000313" key="3">
    <source>
        <dbReference type="Proteomes" id="UP001165122"/>
    </source>
</evidence>
<comment type="caution">
    <text evidence="2">The sequence shown here is derived from an EMBL/GenBank/DDBJ whole genome shotgun (WGS) entry which is preliminary data.</text>
</comment>
<dbReference type="AlphaFoldDB" id="A0A9W7FHV2"/>
<keyword evidence="3" id="KW-1185">Reference proteome</keyword>
<protein>
    <submittedName>
        <fullName evidence="2">Uncharacterized protein</fullName>
    </submittedName>
</protein>
<evidence type="ECO:0000313" key="2">
    <source>
        <dbReference type="EMBL" id="GMI12311.1"/>
    </source>
</evidence>
<feature type="region of interest" description="Disordered" evidence="1">
    <location>
        <begin position="752"/>
        <end position="785"/>
    </location>
</feature>
<feature type="compositionally biased region" description="Polar residues" evidence="1">
    <location>
        <begin position="826"/>
        <end position="839"/>
    </location>
</feature>
<gene>
    <name evidence="2" type="ORF">TrLO_g653</name>
</gene>
<dbReference type="EMBL" id="BRXW01000175">
    <property type="protein sequence ID" value="GMI12311.1"/>
    <property type="molecule type" value="Genomic_DNA"/>
</dbReference>
<name>A0A9W7FHV2_9STRA</name>
<proteinExistence type="predicted"/>
<feature type="region of interest" description="Disordered" evidence="1">
    <location>
        <begin position="43"/>
        <end position="136"/>
    </location>
</feature>
<dbReference type="Proteomes" id="UP001165122">
    <property type="component" value="Unassembled WGS sequence"/>
</dbReference>
<feature type="compositionally biased region" description="Acidic residues" evidence="1">
    <location>
        <begin position="757"/>
        <end position="775"/>
    </location>
</feature>
<evidence type="ECO:0000256" key="1">
    <source>
        <dbReference type="SAM" id="MobiDB-lite"/>
    </source>
</evidence>
<feature type="region of interest" description="Disordered" evidence="1">
    <location>
        <begin position="811"/>
        <end position="845"/>
    </location>
</feature>
<sequence length="880" mass="99640">MGDSSQQIWEEFQSSFLAKLYSADFHHTLDEALANTTNNATPHHHLLKTVTGGKPAQQLAGNKTFQRRRSKTREELRNMVDAAAVATPRHGGGDKGGGDKGDPKTPGFFMTEGPEGDGDGDGDGSSPHHSPQHSPRRRVMSFEFLNDETVKNFNLLPLTAVPENIKQNMALRQTTETQIRVAGVEKRKPIPVQYNRLRDLLDRLRSSHEEHHAFFAQVDQIVKNRSSQHLGDKVTVNREKCGDGSLTKEARLDRLAEIGVVREERLKNAKQKLGDLTKKRLEHLVVKLEFREMKRREEQAARERLERQMCWAVVLKLGHHANKSMPKFEKERKERTKNVKEKVLANKIISMWKFKKAPTEGQKYRKAVMKLRSFIKSKTSRWKNTQKTRAGDLIVLFLQEHRRANLPIVVANFIHGVKVWQRWWRNYEGASNNRIKALLIMWDEIESEWFSEEELRLTLEAEKKKEMEANFDLEKIFGDKEKQKQNQGVYRQRSTRSPKPGGSPRVKVFGAGNNESPTSEGPGSAFSPKLNRSVSSPRKKKISDAASPSPNVGGARHRKLTPRANNNPSASSPRASKPLSPRRNTSRRTTNKLNTAQTSLIIDMRLQKDLKRLRSMKPTLLVKKVLLKQKLREIRYTYKVGLPGYLDMLNLSDVSARKVYTNKDVINLLNTKSNVFIAPKEELLVGRRKKSKFPKRSKSFHMFTSVTRDVMKLWVSEACQEQEKIIKAREQRLIDISKGIVVDTGAGAGEKEKEVGEVEVEVEVEEVEKESEDGGEGGGEGGEKKVGAEVVKVVTPKPPPKVRVYKRPRMVRQSTTPKEMTPAPSPRQQVGQSLLNRQMNRGGERLKKERRAVNSISLISQLTELKGVGGRGSGFTGIGL</sequence>
<feature type="region of interest" description="Disordered" evidence="1">
    <location>
        <begin position="476"/>
        <end position="596"/>
    </location>
</feature>
<dbReference type="OrthoDB" id="204124at2759"/>
<feature type="compositionally biased region" description="Low complexity" evidence="1">
    <location>
        <begin position="562"/>
        <end position="583"/>
    </location>
</feature>